<evidence type="ECO:0000313" key="1">
    <source>
        <dbReference type="EMBL" id="SHI87134.1"/>
    </source>
</evidence>
<dbReference type="SUPFAM" id="SSF53474">
    <property type="entry name" value="alpha/beta-Hydrolases"/>
    <property type="match status" value="1"/>
</dbReference>
<evidence type="ECO:0000313" key="2">
    <source>
        <dbReference type="Proteomes" id="UP000184241"/>
    </source>
</evidence>
<proteinExistence type="predicted"/>
<evidence type="ECO:0008006" key="3">
    <source>
        <dbReference type="Google" id="ProtNLM"/>
    </source>
</evidence>
<organism evidence="1 2">
    <name type="scientific">Clostridium intestinale DSM 6191</name>
    <dbReference type="NCBI Taxonomy" id="1121320"/>
    <lineage>
        <taxon>Bacteria</taxon>
        <taxon>Bacillati</taxon>
        <taxon>Bacillota</taxon>
        <taxon>Clostridia</taxon>
        <taxon>Eubacteriales</taxon>
        <taxon>Clostridiaceae</taxon>
        <taxon>Clostridium</taxon>
    </lineage>
</organism>
<reference evidence="1 2" key="1">
    <citation type="submission" date="2016-11" db="EMBL/GenBank/DDBJ databases">
        <authorList>
            <person name="Jaros S."/>
            <person name="Januszkiewicz K."/>
            <person name="Wedrychowicz H."/>
        </authorList>
    </citation>
    <scope>NUCLEOTIDE SEQUENCE [LARGE SCALE GENOMIC DNA]</scope>
    <source>
        <strain evidence="1 2">DSM 6191</strain>
    </source>
</reference>
<dbReference type="AlphaFoldDB" id="A0A1M6ENT7"/>
<gene>
    <name evidence="1" type="ORF">SAMN02745941_04479</name>
</gene>
<name>A0A1M6ENT7_9CLOT</name>
<dbReference type="EMBL" id="FQXU01000023">
    <property type="protein sequence ID" value="SHI87134.1"/>
    <property type="molecule type" value="Genomic_DNA"/>
</dbReference>
<dbReference type="Proteomes" id="UP000184241">
    <property type="component" value="Unassembled WGS sequence"/>
</dbReference>
<sequence length="334" mass="38593">MDIDFRYRTKPIKYVEGYIMKGVNYRCNYTKFETLYKAPAIGTETVEVYNFEPKKEVRASVILLHGLGSRNIRFFLWMGSHLASAGVHCAIPVLPGNYTRVESGSVSGRSFLYPDINRMYKFWEHAVVDVRSTIDLLEQKGIWKPNNLIMGYCLGGMLSSITMSIDKRINKGIFMTTGGHLPKILHRSPTAAFVRRLFKAGLREEYFLHDKKKLYETYRQQLGKVKNMTLAELCKSSEIHPLFKIDPLSYAHFIDKSKVTFIDALLDETIPLGSRTSLFREMRGGVRYILPMTHGSWLPFERFLAQYILFKVNINDKSSLKQVCKKLNIDRDLF</sequence>
<accession>A0A1M6ENT7</accession>
<protein>
    <recommendedName>
        <fullName evidence="3">Alpha/beta hydrolase family protein</fullName>
    </recommendedName>
</protein>
<dbReference type="InterPro" id="IPR029058">
    <property type="entry name" value="AB_hydrolase_fold"/>
</dbReference>
<dbReference type="Gene3D" id="3.40.50.1820">
    <property type="entry name" value="alpha/beta hydrolase"/>
    <property type="match status" value="1"/>
</dbReference>